<gene>
    <name evidence="10" type="primary">Ccl17</name>
</gene>
<dbReference type="PANTHER" id="PTHR12015:SF111">
    <property type="entry name" value="C-C MOTIF CHEMOKINE 17"/>
    <property type="match status" value="1"/>
</dbReference>
<dbReference type="GO" id="GO:0006955">
    <property type="term" value="P:immune response"/>
    <property type="evidence" value="ECO:0007669"/>
    <property type="project" value="InterPro"/>
</dbReference>
<dbReference type="PANTHER" id="PTHR12015">
    <property type="entry name" value="SMALL INDUCIBLE CYTOKINE A"/>
    <property type="match status" value="1"/>
</dbReference>
<evidence type="ECO:0000259" key="9">
    <source>
        <dbReference type="SMART" id="SM00199"/>
    </source>
</evidence>
<keyword evidence="2" id="KW-0145">Chemotaxis</keyword>
<reference evidence="10" key="2">
    <citation type="submission" date="2025-09" db="UniProtKB">
        <authorList>
            <consortium name="Ensembl"/>
        </authorList>
    </citation>
    <scope>IDENTIFICATION</scope>
</reference>
<dbReference type="Pfam" id="PF00048">
    <property type="entry name" value="IL8"/>
    <property type="match status" value="1"/>
</dbReference>
<dbReference type="SUPFAM" id="SSF54117">
    <property type="entry name" value="Interleukin 8-like chemokines"/>
    <property type="match status" value="1"/>
</dbReference>
<dbReference type="Ensembl" id="ENSNGAT00000014319.1">
    <property type="protein sequence ID" value="ENSNGAP00000008814.1"/>
    <property type="gene ID" value="ENSNGAG00000011684.1"/>
</dbReference>
<name>A0A8C6QTL6_NANGA</name>
<reference evidence="10" key="1">
    <citation type="submission" date="2025-08" db="UniProtKB">
        <authorList>
            <consortium name="Ensembl"/>
        </authorList>
    </citation>
    <scope>IDENTIFICATION</scope>
</reference>
<evidence type="ECO:0000313" key="11">
    <source>
        <dbReference type="Proteomes" id="UP000694381"/>
    </source>
</evidence>
<dbReference type="CDD" id="cd00272">
    <property type="entry name" value="Chemokine_CC"/>
    <property type="match status" value="1"/>
</dbReference>
<evidence type="ECO:0000256" key="7">
    <source>
        <dbReference type="ARBA" id="ARBA00023198"/>
    </source>
</evidence>
<evidence type="ECO:0000256" key="1">
    <source>
        <dbReference type="ARBA" id="ARBA00004613"/>
    </source>
</evidence>
<keyword evidence="11" id="KW-1185">Reference proteome</keyword>
<dbReference type="Proteomes" id="UP000694381">
    <property type="component" value="Unassembled WGS sequence"/>
</dbReference>
<keyword evidence="3" id="KW-0202">Cytokine</keyword>
<sequence length="103" mass="11440">MKTFSQVSGTMTSLQMLLLAALLLGASLQLASTARGTNVGQECCLDYFKGAVPIRKLVTWYRTSAECRRNAIVFVTIQGRSICLDPNSKHVKRAIRYLESRKS</sequence>
<dbReference type="InterPro" id="IPR039809">
    <property type="entry name" value="Chemokine_b/g/d"/>
</dbReference>
<feature type="chain" id="PRO_5034975442" evidence="8">
    <location>
        <begin position="34"/>
        <end position="103"/>
    </location>
</feature>
<keyword evidence="5 8" id="KW-0732">Signal</keyword>
<feature type="domain" description="Chemokine interleukin-8-like" evidence="9">
    <location>
        <begin position="40"/>
        <end position="98"/>
    </location>
</feature>
<accession>A0A8C6QTL6</accession>
<comment type="subcellular location">
    <subcellularLocation>
        <location evidence="1">Secreted</location>
    </subcellularLocation>
</comment>
<evidence type="ECO:0000256" key="3">
    <source>
        <dbReference type="ARBA" id="ARBA00022514"/>
    </source>
</evidence>
<dbReference type="GO" id="GO:0008009">
    <property type="term" value="F:chemokine activity"/>
    <property type="evidence" value="ECO:0007669"/>
    <property type="project" value="InterPro"/>
</dbReference>
<dbReference type="Gene3D" id="2.40.50.40">
    <property type="match status" value="1"/>
</dbReference>
<keyword evidence="6" id="KW-1015">Disulfide bond</keyword>
<dbReference type="AlphaFoldDB" id="A0A8C6QTL6"/>
<keyword evidence="4" id="KW-0964">Secreted</keyword>
<dbReference type="GO" id="GO:0005615">
    <property type="term" value="C:extracellular space"/>
    <property type="evidence" value="ECO:0007669"/>
    <property type="project" value="UniProtKB-KW"/>
</dbReference>
<evidence type="ECO:0000256" key="6">
    <source>
        <dbReference type="ARBA" id="ARBA00023157"/>
    </source>
</evidence>
<dbReference type="GeneTree" id="ENSGT01100000263482"/>
<evidence type="ECO:0000256" key="4">
    <source>
        <dbReference type="ARBA" id="ARBA00022525"/>
    </source>
</evidence>
<protein>
    <submittedName>
        <fullName evidence="10">C-C motif chemokine ligand 17</fullName>
    </submittedName>
</protein>
<dbReference type="PRINTS" id="PR00436">
    <property type="entry name" value="INTERLEUKIN8"/>
</dbReference>
<dbReference type="FunFam" id="2.40.50.40:FF:000012">
    <property type="entry name" value="C-C motif chemokine"/>
    <property type="match status" value="1"/>
</dbReference>
<dbReference type="GO" id="GO:0006954">
    <property type="term" value="P:inflammatory response"/>
    <property type="evidence" value="ECO:0007669"/>
    <property type="project" value="UniProtKB-KW"/>
</dbReference>
<dbReference type="OMA" id="CCLDYFK"/>
<evidence type="ECO:0000256" key="2">
    <source>
        <dbReference type="ARBA" id="ARBA00022500"/>
    </source>
</evidence>
<evidence type="ECO:0000256" key="5">
    <source>
        <dbReference type="ARBA" id="ARBA00022729"/>
    </source>
</evidence>
<organism evidence="10 11">
    <name type="scientific">Nannospalax galili</name>
    <name type="common">Northern Israeli blind subterranean mole rat</name>
    <name type="synonym">Spalax galili</name>
    <dbReference type="NCBI Taxonomy" id="1026970"/>
    <lineage>
        <taxon>Eukaryota</taxon>
        <taxon>Metazoa</taxon>
        <taxon>Chordata</taxon>
        <taxon>Craniata</taxon>
        <taxon>Vertebrata</taxon>
        <taxon>Euteleostomi</taxon>
        <taxon>Mammalia</taxon>
        <taxon>Eutheria</taxon>
        <taxon>Euarchontoglires</taxon>
        <taxon>Glires</taxon>
        <taxon>Rodentia</taxon>
        <taxon>Myomorpha</taxon>
        <taxon>Muroidea</taxon>
        <taxon>Spalacidae</taxon>
        <taxon>Spalacinae</taxon>
        <taxon>Nannospalax</taxon>
    </lineage>
</organism>
<feature type="signal peptide" evidence="8">
    <location>
        <begin position="1"/>
        <end position="33"/>
    </location>
</feature>
<dbReference type="InterPro" id="IPR001811">
    <property type="entry name" value="Chemokine_IL8-like_dom"/>
</dbReference>
<evidence type="ECO:0000256" key="8">
    <source>
        <dbReference type="SAM" id="SignalP"/>
    </source>
</evidence>
<dbReference type="SMART" id="SM00199">
    <property type="entry name" value="SCY"/>
    <property type="match status" value="1"/>
</dbReference>
<keyword evidence="7" id="KW-0395">Inflammatory response</keyword>
<proteinExistence type="predicted"/>
<evidence type="ECO:0000313" key="10">
    <source>
        <dbReference type="Ensembl" id="ENSNGAP00000008814.1"/>
    </source>
</evidence>
<dbReference type="InterPro" id="IPR036048">
    <property type="entry name" value="Interleukin_8-like_sf"/>
</dbReference>